<feature type="domain" description="Zinc finger Sec23/Sec24-type" evidence="1">
    <location>
        <begin position="98"/>
        <end position="131"/>
    </location>
</feature>
<dbReference type="GO" id="GO:0008270">
    <property type="term" value="F:zinc ion binding"/>
    <property type="evidence" value="ECO:0007669"/>
    <property type="project" value="InterPro"/>
</dbReference>
<organism evidence="2 3">
    <name type="scientific">Tritrichomonas foetus</name>
    <dbReference type="NCBI Taxonomy" id="1144522"/>
    <lineage>
        <taxon>Eukaryota</taxon>
        <taxon>Metamonada</taxon>
        <taxon>Parabasalia</taxon>
        <taxon>Tritrichomonadida</taxon>
        <taxon>Tritrichomonadidae</taxon>
        <taxon>Tritrichomonas</taxon>
    </lineage>
</organism>
<dbReference type="GO" id="GO:0006886">
    <property type="term" value="P:intracellular protein transport"/>
    <property type="evidence" value="ECO:0007669"/>
    <property type="project" value="InterPro"/>
</dbReference>
<dbReference type="InterPro" id="IPR006895">
    <property type="entry name" value="Znf_Sec23_Sec24"/>
</dbReference>
<dbReference type="Gene3D" id="2.30.30.380">
    <property type="entry name" value="Zn-finger domain of Sec23/24"/>
    <property type="match status" value="1"/>
</dbReference>
<gene>
    <name evidence="2" type="ORF">TRFO_04024</name>
</gene>
<dbReference type="InterPro" id="IPR036174">
    <property type="entry name" value="Znf_Sec23_Sec24_sf"/>
</dbReference>
<dbReference type="OrthoDB" id="49016at2759"/>
<name>A0A1J4KI76_9EUKA</name>
<evidence type="ECO:0000259" key="1">
    <source>
        <dbReference type="Pfam" id="PF04810"/>
    </source>
</evidence>
<reference evidence="2" key="1">
    <citation type="submission" date="2016-10" db="EMBL/GenBank/DDBJ databases">
        <authorList>
            <person name="Benchimol M."/>
            <person name="Almeida L.G."/>
            <person name="Vasconcelos A.T."/>
            <person name="Perreira-Neves A."/>
            <person name="Rosa I.A."/>
            <person name="Tasca T."/>
            <person name="Bogo M.R."/>
            <person name="de Souza W."/>
        </authorList>
    </citation>
    <scope>NUCLEOTIDE SEQUENCE [LARGE SCALE GENOMIC DNA]</scope>
    <source>
        <strain evidence="2">K</strain>
    </source>
</reference>
<dbReference type="RefSeq" id="XP_068364223.1">
    <property type="nucleotide sequence ID" value="XM_068491639.1"/>
</dbReference>
<dbReference type="GO" id="GO:0006888">
    <property type="term" value="P:endoplasmic reticulum to Golgi vesicle-mediated transport"/>
    <property type="evidence" value="ECO:0007669"/>
    <property type="project" value="InterPro"/>
</dbReference>
<accession>A0A1J4KI76</accession>
<dbReference type="GeneID" id="94826343"/>
<dbReference type="VEuPathDB" id="TrichDB:TRFO_04024"/>
<dbReference type="Proteomes" id="UP000179807">
    <property type="component" value="Unassembled WGS sequence"/>
</dbReference>
<evidence type="ECO:0000313" key="3">
    <source>
        <dbReference type="Proteomes" id="UP000179807"/>
    </source>
</evidence>
<proteinExistence type="predicted"/>
<comment type="caution">
    <text evidence="2">The sequence shown here is derived from an EMBL/GenBank/DDBJ whole genome shotgun (WGS) entry which is preliminary data.</text>
</comment>
<dbReference type="SUPFAM" id="SSF82919">
    <property type="entry name" value="Zn-finger domain of Sec23/24"/>
    <property type="match status" value="1"/>
</dbReference>
<dbReference type="Pfam" id="PF04810">
    <property type="entry name" value="zf-Sec23_Sec24"/>
    <property type="match status" value="1"/>
</dbReference>
<protein>
    <recommendedName>
        <fullName evidence="1">Zinc finger Sec23/Sec24-type domain-containing protein</fullName>
    </recommendedName>
</protein>
<dbReference type="AlphaFoldDB" id="A0A1J4KI76"/>
<sequence length="607" mass="70122">MLKHNKRSLYFNASSLSKFFTIQISDTTNLALISSFLNGHQPMNRNKNEIKEEIANKFVKRSMIAYPADPLILPLVLYLDLSQFPLIPIIEYHGQMNQCKICGSFFNPYCPIGESSINWKCSICGTLNQLPLPPSDSIMTAYGIAKKSISYNNAVFDVIPPHRPINQTLPRIVIAIQSTLFETVKSYILKALVENPLFIYSVIVFDSTIQIFNFHLHSWHAVADDFIMPTSKTDHFFETSLKCHHAFKSSLKPKNMGCNIEMVCDYVNFFYNSYVNTKLVLILCGSVVVPPPFVNFPVSVAFIGDSLSLEQFKMWENNPSITLQQFNFNNYIENEHFFYYIYKSLQYPFLSDVKITLRKPKSFSMTNISNHLYTITRQYNTNNILAGFIQFEIQFYNVHGIKCFRYITLRIPLSPDPKIYRSATFPNPLQQMFVAASFLVSQISQNYNETPLKLRNLIMELSYQFPLASSFWPHFIYKLITSDLVSDSINNHKRCQTLLSLKDLPPQLIFLYFLPLQYINKNLSPIFPKASKDATAQVNSKKISIIAEIGSDVVELLNIDEYVLPIEKVDSFLETADEEALFLKWKHNWEISSYGYNNEKREKLFNK</sequence>
<dbReference type="EMBL" id="MLAK01000594">
    <property type="protein sequence ID" value="OHT11087.1"/>
    <property type="molecule type" value="Genomic_DNA"/>
</dbReference>
<dbReference type="GO" id="GO:0030127">
    <property type="term" value="C:COPII vesicle coat"/>
    <property type="evidence" value="ECO:0007669"/>
    <property type="project" value="InterPro"/>
</dbReference>
<evidence type="ECO:0000313" key="2">
    <source>
        <dbReference type="EMBL" id="OHT11087.1"/>
    </source>
</evidence>
<keyword evidence="3" id="KW-1185">Reference proteome</keyword>